<dbReference type="Proteomes" id="UP000760480">
    <property type="component" value="Unassembled WGS sequence"/>
</dbReference>
<dbReference type="NCBIfam" id="TIGR03261">
    <property type="entry name" value="phnS2"/>
    <property type="match status" value="1"/>
</dbReference>
<dbReference type="CDD" id="cd13544">
    <property type="entry name" value="PBP2_Fbp_like_1"/>
    <property type="match status" value="1"/>
</dbReference>
<dbReference type="PANTHER" id="PTHR30006">
    <property type="entry name" value="THIAMINE-BINDING PERIPLASMIC PROTEIN-RELATED"/>
    <property type="match status" value="1"/>
</dbReference>
<dbReference type="Gene3D" id="3.40.190.10">
    <property type="entry name" value="Periplasmic binding protein-like II"/>
    <property type="match status" value="2"/>
</dbReference>
<keyword evidence="3" id="KW-1185">Reference proteome</keyword>
<dbReference type="EMBL" id="SPMZ01000016">
    <property type="protein sequence ID" value="NMQ18821.1"/>
    <property type="molecule type" value="Genomic_DNA"/>
</dbReference>
<dbReference type="InterPro" id="IPR026045">
    <property type="entry name" value="Ferric-bd"/>
</dbReference>
<evidence type="ECO:0000313" key="2">
    <source>
        <dbReference type="EMBL" id="NMQ18821.1"/>
    </source>
</evidence>
<keyword evidence="1" id="KW-0732">Signal</keyword>
<evidence type="ECO:0000313" key="3">
    <source>
        <dbReference type="Proteomes" id="UP000760480"/>
    </source>
</evidence>
<proteinExistence type="predicted"/>
<organism evidence="2 3">
    <name type="scientific">Candidatus Competibacter phosphatis</name>
    <dbReference type="NCBI Taxonomy" id="221280"/>
    <lineage>
        <taxon>Bacteria</taxon>
        <taxon>Pseudomonadati</taxon>
        <taxon>Pseudomonadota</taxon>
        <taxon>Gammaproteobacteria</taxon>
        <taxon>Candidatus Competibacteraceae</taxon>
        <taxon>Candidatus Competibacter</taxon>
    </lineage>
</organism>
<dbReference type="PANTHER" id="PTHR30006:SF2">
    <property type="entry name" value="ABC TRANSPORTER SUBSTRATE-BINDING PROTEIN"/>
    <property type="match status" value="1"/>
</dbReference>
<dbReference type="InterPro" id="IPR017663">
    <property type="entry name" value="ABC_2-AEP-bd"/>
</dbReference>
<dbReference type="PIRSF" id="PIRSF002825">
    <property type="entry name" value="CfbpA"/>
    <property type="match status" value="1"/>
</dbReference>
<dbReference type="Pfam" id="PF13343">
    <property type="entry name" value="SBP_bac_6"/>
    <property type="match status" value="1"/>
</dbReference>
<name>A0ABX1THH3_9GAMM</name>
<comment type="caution">
    <text evidence="2">The sequence shown here is derived from an EMBL/GenBank/DDBJ whole genome shotgun (WGS) entry which is preliminary data.</text>
</comment>
<sequence>MRASLRSSVISVLISIHKGAPVNKTKFVRLLLCAVVAAGVTGLAQAKTELLVYTAVEADELAAFKKAIETDYPDLDIQWVRDSTGIITAKLLAEKANPKADVVWGLAATSLKLLADEGYFQPYAPKGVDKLDPTYVDSAKPPVWVGQRAWIASLCFNTVEAEKLKLPKPTSWQDLTQPAFKGHVIMPNPNSSGTGFLDVSAWLQMWGEDKGWKFMDGLHENIAQYTHSGSKPCKMAAAGEVPVGISFAYRGAQEKTKGAPVEVIAPSEGVGWDLEAFAITKNTKKLDAAKKLADWSVTLKANEMYNEGYAVVAMPGVAKPVPNFPPDIAKKMIKNDFQWAAKHREAILAEWSKRYDSKSEPKK</sequence>
<dbReference type="SUPFAM" id="SSF53850">
    <property type="entry name" value="Periplasmic binding protein-like II"/>
    <property type="match status" value="1"/>
</dbReference>
<accession>A0ABX1THH3</accession>
<evidence type="ECO:0000256" key="1">
    <source>
        <dbReference type="ARBA" id="ARBA00022729"/>
    </source>
</evidence>
<reference evidence="2 3" key="1">
    <citation type="submission" date="2019-03" db="EMBL/GenBank/DDBJ databases">
        <title>Metabolic reconstructions from genomes of highly enriched 'Candidatus Accumulibacter' and 'Candidatus Competibacter' bioreactor populations.</title>
        <authorList>
            <person name="Annavajhala M.K."/>
            <person name="Welles L."/>
            <person name="Abbas B."/>
            <person name="Sorokin D."/>
            <person name="Park H."/>
            <person name="Van Loosdrecht M."/>
            <person name="Chandran K."/>
        </authorList>
    </citation>
    <scope>NUCLEOTIDE SEQUENCE [LARGE SCALE GENOMIC DNA]</scope>
    <source>
        <strain evidence="2 3">SBR_G</strain>
    </source>
</reference>
<gene>
    <name evidence="2" type="ORF">E4P82_06125</name>
</gene>
<protein>
    <submittedName>
        <fullName evidence="2">2-aminoethylphosphonate ABC transporter substrate-binding protein</fullName>
    </submittedName>
</protein>